<keyword evidence="7" id="KW-0539">Nucleus</keyword>
<dbReference type="GO" id="GO:0003682">
    <property type="term" value="F:chromatin binding"/>
    <property type="evidence" value="ECO:0007669"/>
    <property type="project" value="TreeGrafter"/>
</dbReference>
<evidence type="ECO:0000256" key="3">
    <source>
        <dbReference type="ARBA" id="ARBA00022853"/>
    </source>
</evidence>
<dbReference type="InterPro" id="IPR037382">
    <property type="entry name" value="Rsc/polybromo"/>
</dbReference>
<dbReference type="InterPro" id="IPR001487">
    <property type="entry name" value="Bromodomain"/>
</dbReference>
<feature type="compositionally biased region" description="Acidic residues" evidence="9">
    <location>
        <begin position="494"/>
        <end position="528"/>
    </location>
</feature>
<feature type="domain" description="Bromo" evidence="10">
    <location>
        <begin position="35"/>
        <end position="106"/>
    </location>
</feature>
<dbReference type="GO" id="GO:0016586">
    <property type="term" value="C:RSC-type complex"/>
    <property type="evidence" value="ECO:0007669"/>
    <property type="project" value="InterPro"/>
</dbReference>
<evidence type="ECO:0000256" key="2">
    <source>
        <dbReference type="ARBA" id="ARBA00022737"/>
    </source>
</evidence>
<keyword evidence="12" id="KW-1185">Reference proteome</keyword>
<keyword evidence="4" id="KW-0805">Transcription regulation</keyword>
<evidence type="ECO:0000259" key="10">
    <source>
        <dbReference type="PROSITE" id="PS50014"/>
    </source>
</evidence>
<feature type="compositionally biased region" description="Low complexity" evidence="9">
    <location>
        <begin position="234"/>
        <end position="251"/>
    </location>
</feature>
<evidence type="ECO:0000256" key="9">
    <source>
        <dbReference type="SAM" id="MobiDB-lite"/>
    </source>
</evidence>
<evidence type="ECO:0000256" key="5">
    <source>
        <dbReference type="ARBA" id="ARBA00023117"/>
    </source>
</evidence>
<evidence type="ECO:0000313" key="11">
    <source>
        <dbReference type="EMBL" id="PHH52304.1"/>
    </source>
</evidence>
<sequence length="702" mass="78125">MEGLKAIADKGESPAITTEAGLKCLATIRKTADKSGRIICTIFESLPPRDSNNEDYYKKTRLPISLETIEAKLKALKYNTMTEVESDLKRMVQNVKESHYKKSQAFEDAERVRKAVSNYMVKHNPAYLDRTYSAFPTPFPPSEDEEMADASESVESTNGDEMDVDDDANDQAQTSGKSRGGKGKNESENESDDESEAEEDEDDKDDDEEEDEKQDPAPMPPITPAKRRGRPPRSASATAAAAAAATASVATGTRHSTRTPNKTSASSTPTPSNAKKSEEELLRLASYKGLTFQEAQEKIVEELLHKEEDGYEGPYYEAFINLPPRELKDYYQVISEPLSLRKLKKHVQGFQTKKLITGVTQFRTWKAFEEKASLLWSNAYYYNEEGSEIYDIAKDLEAFFKKHLKEAKTHTIEPTPSTSATKVILKSRTPTAVPPSKIILHASRNRRDYTPESPAVIAKKVKDDHRVSSTTPVPTRERTKAKTVTPAPPSAADSDGESEDESGDDEEMEDADADADADGDADADADADASDKEVEGEAEAEAQPEIQEPPVKKLKPVALTRYPGKTKANANLQRVAFQTINMHHKPHQLIISAHNTEMRQHHSYHLDGTFLNQKMRIVPKTLPGLFKNRYVRFYITADKVPLEPSNSGEQPNEHYFETILHRGVNTMEVHCIAGPPEGSELPDGARYEVEVMAASFNVYTGY</sequence>
<keyword evidence="5 8" id="KW-0103">Bromodomain</keyword>
<feature type="compositionally biased region" description="Acidic residues" evidence="9">
    <location>
        <begin position="188"/>
        <end position="213"/>
    </location>
</feature>
<evidence type="ECO:0000256" key="8">
    <source>
        <dbReference type="PROSITE-ProRule" id="PRU00035"/>
    </source>
</evidence>
<gene>
    <name evidence="11" type="ORF">CFIMG_005102RA</name>
</gene>
<dbReference type="GO" id="GO:0006368">
    <property type="term" value="P:transcription elongation by RNA polymerase II"/>
    <property type="evidence" value="ECO:0007669"/>
    <property type="project" value="TreeGrafter"/>
</dbReference>
<dbReference type="PANTHER" id="PTHR16062">
    <property type="entry name" value="SWI/SNF-RELATED"/>
    <property type="match status" value="1"/>
</dbReference>
<accession>A0A2C5X336</accession>
<dbReference type="Proteomes" id="UP000222788">
    <property type="component" value="Unassembled WGS sequence"/>
</dbReference>
<comment type="caution">
    <text evidence="11">The sequence shown here is derived from an EMBL/GenBank/DDBJ whole genome shotgun (WGS) entry which is preliminary data.</text>
</comment>
<dbReference type="CDD" id="cd04369">
    <property type="entry name" value="Bromodomain"/>
    <property type="match status" value="2"/>
</dbReference>
<feature type="domain" description="Bromo" evidence="10">
    <location>
        <begin position="307"/>
        <end position="390"/>
    </location>
</feature>
<dbReference type="GO" id="GO:0006338">
    <property type="term" value="P:chromatin remodeling"/>
    <property type="evidence" value="ECO:0007669"/>
    <property type="project" value="InterPro"/>
</dbReference>
<dbReference type="PRINTS" id="PR00503">
    <property type="entry name" value="BROMODOMAIN"/>
</dbReference>
<dbReference type="AlphaFoldDB" id="A0A2C5X336"/>
<evidence type="ECO:0000256" key="1">
    <source>
        <dbReference type="ARBA" id="ARBA00004123"/>
    </source>
</evidence>
<dbReference type="InterPro" id="IPR036427">
    <property type="entry name" value="Bromodomain-like_sf"/>
</dbReference>
<evidence type="ECO:0000313" key="12">
    <source>
        <dbReference type="Proteomes" id="UP000222788"/>
    </source>
</evidence>
<dbReference type="PROSITE" id="PS50014">
    <property type="entry name" value="BROMODOMAIN_2"/>
    <property type="match status" value="2"/>
</dbReference>
<keyword evidence="6" id="KW-0804">Transcription</keyword>
<dbReference type="InterPro" id="IPR054551">
    <property type="entry name" value="RSC4_Ig-like"/>
</dbReference>
<proteinExistence type="predicted"/>
<dbReference type="Pfam" id="PF00439">
    <property type="entry name" value="Bromodomain"/>
    <property type="match status" value="2"/>
</dbReference>
<evidence type="ECO:0000256" key="7">
    <source>
        <dbReference type="ARBA" id="ARBA00023242"/>
    </source>
</evidence>
<dbReference type="FunFam" id="1.20.920.10:FF:000083">
    <property type="entry name" value="WGS project CABT00000000 data, contig 2.8"/>
    <property type="match status" value="1"/>
</dbReference>
<dbReference type="Pfam" id="PF22994">
    <property type="entry name" value="RSC4_Ig_like"/>
    <property type="match status" value="1"/>
</dbReference>
<name>A0A2C5X336_9PEZI</name>
<dbReference type="STRING" id="1035309.A0A2C5X336"/>
<organism evidence="11 12">
    <name type="scientific">Ceratocystis fimbriata CBS 114723</name>
    <dbReference type="NCBI Taxonomy" id="1035309"/>
    <lineage>
        <taxon>Eukaryota</taxon>
        <taxon>Fungi</taxon>
        <taxon>Dikarya</taxon>
        <taxon>Ascomycota</taxon>
        <taxon>Pezizomycotina</taxon>
        <taxon>Sordariomycetes</taxon>
        <taxon>Hypocreomycetidae</taxon>
        <taxon>Microascales</taxon>
        <taxon>Ceratocystidaceae</taxon>
        <taxon>Ceratocystis</taxon>
    </lineage>
</organism>
<reference evidence="11 12" key="1">
    <citation type="journal article" date="2013" name="Fungal Biol.">
        <title>Analysis of microsatellite markers in the genome of the plant pathogen Ceratocystis fimbriata.</title>
        <authorList>
            <person name="Simpson M.C."/>
            <person name="Wilken P.M."/>
            <person name="Coetzee M.P."/>
            <person name="Wingfield M.J."/>
            <person name="Wingfield B.D."/>
        </authorList>
    </citation>
    <scope>NUCLEOTIDE SEQUENCE [LARGE SCALE GENOMIC DNA]</scope>
    <source>
        <strain evidence="11 12">CBS 114723</strain>
    </source>
</reference>
<dbReference type="SMART" id="SM00297">
    <property type="entry name" value="BROMO"/>
    <property type="match status" value="2"/>
</dbReference>
<evidence type="ECO:0000256" key="6">
    <source>
        <dbReference type="ARBA" id="ARBA00023163"/>
    </source>
</evidence>
<keyword evidence="2" id="KW-0677">Repeat</keyword>
<keyword evidence="3" id="KW-0156">Chromatin regulator</keyword>
<dbReference type="OrthoDB" id="6017at2759"/>
<evidence type="ECO:0000256" key="4">
    <source>
        <dbReference type="ARBA" id="ARBA00023015"/>
    </source>
</evidence>
<feature type="compositionally biased region" description="Acidic residues" evidence="9">
    <location>
        <begin position="158"/>
        <end position="169"/>
    </location>
</feature>
<dbReference type="EMBL" id="APWK03000072">
    <property type="protein sequence ID" value="PHH52304.1"/>
    <property type="molecule type" value="Genomic_DNA"/>
</dbReference>
<dbReference type="PANTHER" id="PTHR16062:SF19">
    <property type="entry name" value="PROTEIN POLYBROMO-1"/>
    <property type="match status" value="1"/>
</dbReference>
<protein>
    <recommendedName>
        <fullName evidence="10">Bromo domain-containing protein</fullName>
    </recommendedName>
</protein>
<comment type="subcellular location">
    <subcellularLocation>
        <location evidence="1">Nucleus</location>
    </subcellularLocation>
</comment>
<feature type="compositionally biased region" description="Low complexity" evidence="9">
    <location>
        <begin position="259"/>
        <end position="274"/>
    </location>
</feature>
<feature type="region of interest" description="Disordered" evidence="9">
    <location>
        <begin position="131"/>
        <end position="277"/>
    </location>
</feature>
<dbReference type="SUPFAM" id="SSF47370">
    <property type="entry name" value="Bromodomain"/>
    <property type="match status" value="2"/>
</dbReference>
<feature type="region of interest" description="Disordered" evidence="9">
    <location>
        <begin position="440"/>
        <end position="555"/>
    </location>
</feature>
<reference evidence="11 12" key="2">
    <citation type="journal article" date="2013" name="IMA Fungus">
        <title>IMA Genome-F 1: Ceratocystis fimbriata: Draft nuclear genome sequence for the plant pathogen, Ceratocystis fimbriata.</title>
        <authorList>
            <person name="Wilken P.M."/>
            <person name="Steenkamp E.T."/>
            <person name="Wingfield M.J."/>
            <person name="de Beer Z.W."/>
            <person name="Wingfield B.D."/>
        </authorList>
    </citation>
    <scope>NUCLEOTIDE SEQUENCE [LARGE SCALE GENOMIC DNA]</scope>
    <source>
        <strain evidence="11 12">CBS 114723</strain>
    </source>
</reference>
<dbReference type="Gene3D" id="1.20.920.10">
    <property type="entry name" value="Bromodomain-like"/>
    <property type="match status" value="2"/>
</dbReference>